<dbReference type="RefSeq" id="WP_003436367.1">
    <property type="nucleotide sequence ID" value="NZ_APLF01000003.1"/>
</dbReference>
<keyword evidence="3" id="KW-1185">Reference proteome</keyword>
<comment type="caution">
    <text evidence="2">The sequence shown here is derived from an EMBL/GenBank/DDBJ whole genome shotgun (WGS) entry which is preliminary data.</text>
</comment>
<dbReference type="InterPro" id="IPR000182">
    <property type="entry name" value="GNAT_dom"/>
</dbReference>
<dbReference type="GO" id="GO:0016747">
    <property type="term" value="F:acyltransferase activity, transferring groups other than amino-acyl groups"/>
    <property type="evidence" value="ECO:0007669"/>
    <property type="project" value="InterPro"/>
</dbReference>
<sequence>MNLINAETSDLEITYRIKRNSIKQYVEKIWGWNDSFQREIHKQKFIAHDIKLIEHNEKKIGFIVIKETDLEIYIENLLIEQNFQNLGIGKLVMEPIIKRAKTKKKQIRLQVFKINSKAQRFYVNLGFEKISDLENHIEMKKY</sequence>
<dbReference type="eggNOG" id="COG0456">
    <property type="taxonomic scope" value="Bacteria"/>
</dbReference>
<evidence type="ECO:0000313" key="2">
    <source>
        <dbReference type="EMBL" id="EMY82126.1"/>
    </source>
</evidence>
<reference evidence="2 3" key="1">
    <citation type="journal article" date="2014" name="Genome Biol. Evol.">
        <title>Extensive gene acquisition in the extremely psychrophilic bacterial species Psychroflexus torquis and the link to sea-ice ecosystem specialism.</title>
        <authorList>
            <person name="Feng S."/>
            <person name="Powell S.M."/>
            <person name="Wilson R."/>
            <person name="Bowman J.P."/>
        </authorList>
    </citation>
    <scope>NUCLEOTIDE SEQUENCE [LARGE SCALE GENOMIC DNA]</scope>
    <source>
        <strain evidence="2 3">ACAM 44</strain>
    </source>
</reference>
<name>N1WPA6_9FLAO</name>
<dbReference type="InterPro" id="IPR016181">
    <property type="entry name" value="Acyl_CoA_acyltransferase"/>
</dbReference>
<accession>N1WPA6</accession>
<dbReference type="PROSITE" id="PS51186">
    <property type="entry name" value="GNAT"/>
    <property type="match status" value="1"/>
</dbReference>
<dbReference type="AlphaFoldDB" id="N1WPA6"/>
<dbReference type="Proteomes" id="UP000012317">
    <property type="component" value="Unassembled WGS sequence"/>
</dbReference>
<dbReference type="EMBL" id="APLF01000003">
    <property type="protein sequence ID" value="EMY82126.1"/>
    <property type="molecule type" value="Genomic_DNA"/>
</dbReference>
<protein>
    <recommendedName>
        <fullName evidence="1">N-acetyltransferase domain-containing protein</fullName>
    </recommendedName>
</protein>
<dbReference type="Gene3D" id="3.40.630.30">
    <property type="match status" value="1"/>
</dbReference>
<dbReference type="CDD" id="cd04301">
    <property type="entry name" value="NAT_SF"/>
    <property type="match status" value="1"/>
</dbReference>
<feature type="domain" description="N-acetyltransferase" evidence="1">
    <location>
        <begin position="1"/>
        <end position="142"/>
    </location>
</feature>
<dbReference type="SUPFAM" id="SSF55729">
    <property type="entry name" value="Acyl-CoA N-acyltransferases (Nat)"/>
    <property type="match status" value="1"/>
</dbReference>
<dbReference type="Pfam" id="PF00583">
    <property type="entry name" value="Acetyltransf_1"/>
    <property type="match status" value="1"/>
</dbReference>
<evidence type="ECO:0000313" key="3">
    <source>
        <dbReference type="Proteomes" id="UP000012317"/>
    </source>
</evidence>
<proteinExistence type="predicted"/>
<dbReference type="STRING" id="1189619.pgond44_02768"/>
<evidence type="ECO:0000259" key="1">
    <source>
        <dbReference type="PROSITE" id="PS51186"/>
    </source>
</evidence>
<gene>
    <name evidence="2" type="ORF">pgond44_02768</name>
</gene>
<organism evidence="2 3">
    <name type="scientific">Psychroflexus gondwanensis ACAM 44</name>
    <dbReference type="NCBI Taxonomy" id="1189619"/>
    <lineage>
        <taxon>Bacteria</taxon>
        <taxon>Pseudomonadati</taxon>
        <taxon>Bacteroidota</taxon>
        <taxon>Flavobacteriia</taxon>
        <taxon>Flavobacteriales</taxon>
        <taxon>Flavobacteriaceae</taxon>
        <taxon>Psychroflexus</taxon>
    </lineage>
</organism>